<evidence type="ECO:0000256" key="2">
    <source>
        <dbReference type="ARBA" id="ARBA00022840"/>
    </source>
</evidence>
<dbReference type="InterPro" id="IPR008271">
    <property type="entry name" value="Ser/Thr_kinase_AS"/>
</dbReference>
<dbReference type="Pfam" id="PF00069">
    <property type="entry name" value="Pkinase"/>
    <property type="match status" value="1"/>
</dbReference>
<dbReference type="EMBL" id="OU594942">
    <property type="protein sequence ID" value="CAG9276810.1"/>
    <property type="molecule type" value="Genomic_DNA"/>
</dbReference>
<dbReference type="GO" id="GO:0005524">
    <property type="term" value="F:ATP binding"/>
    <property type="evidence" value="ECO:0007669"/>
    <property type="project" value="UniProtKB-KW"/>
</dbReference>
<dbReference type="PANTHER" id="PTHR48012:SF2">
    <property type="entry name" value="STERILE20-LIKE KINASE, ISOFORM B"/>
    <property type="match status" value="1"/>
</dbReference>
<dbReference type="Proteomes" id="UP000836788">
    <property type="component" value="Chromosome 1"/>
</dbReference>
<accession>A0A8J9SXE1</accession>
<dbReference type="InterPro" id="IPR000719">
    <property type="entry name" value="Prot_kinase_dom"/>
</dbReference>
<feature type="non-terminal residue" evidence="4">
    <location>
        <position position="274"/>
    </location>
</feature>
<name>A0A8J9SXE1_PHATR</name>
<dbReference type="PROSITE" id="PS50011">
    <property type="entry name" value="PROTEIN_KINASE_DOM"/>
    <property type="match status" value="1"/>
</dbReference>
<dbReference type="Gene3D" id="1.10.510.10">
    <property type="entry name" value="Transferase(Phosphotransferase) domain 1"/>
    <property type="match status" value="1"/>
</dbReference>
<gene>
    <name evidence="4" type="ORF">PTTT1_LOCUS1883</name>
</gene>
<dbReference type="PROSITE" id="PS00108">
    <property type="entry name" value="PROTEIN_KINASE_ST"/>
    <property type="match status" value="1"/>
</dbReference>
<feature type="domain" description="Protein kinase" evidence="3">
    <location>
        <begin position="12"/>
        <end position="274"/>
    </location>
</feature>
<dbReference type="PANTHER" id="PTHR48012">
    <property type="entry name" value="STERILE20-LIKE KINASE, ISOFORM B-RELATED"/>
    <property type="match status" value="1"/>
</dbReference>
<dbReference type="InterPro" id="IPR011009">
    <property type="entry name" value="Kinase-like_dom_sf"/>
</dbReference>
<organism evidence="4">
    <name type="scientific">Phaeodactylum tricornutum</name>
    <name type="common">Diatom</name>
    <dbReference type="NCBI Taxonomy" id="2850"/>
    <lineage>
        <taxon>Eukaryota</taxon>
        <taxon>Sar</taxon>
        <taxon>Stramenopiles</taxon>
        <taxon>Ochrophyta</taxon>
        <taxon>Bacillariophyta</taxon>
        <taxon>Bacillariophyceae</taxon>
        <taxon>Bacillariophycidae</taxon>
        <taxon>Naviculales</taxon>
        <taxon>Phaeodactylaceae</taxon>
        <taxon>Phaeodactylum</taxon>
    </lineage>
</organism>
<dbReference type="SMART" id="SM00220">
    <property type="entry name" value="S_TKc"/>
    <property type="match status" value="1"/>
</dbReference>
<dbReference type="GO" id="GO:0005737">
    <property type="term" value="C:cytoplasm"/>
    <property type="evidence" value="ECO:0007669"/>
    <property type="project" value="TreeGrafter"/>
</dbReference>
<protein>
    <recommendedName>
        <fullName evidence="3">Protein kinase domain-containing protein</fullName>
    </recommendedName>
</protein>
<keyword evidence="2" id="KW-0067">ATP-binding</keyword>
<dbReference type="GO" id="GO:0004674">
    <property type="term" value="F:protein serine/threonine kinase activity"/>
    <property type="evidence" value="ECO:0007669"/>
    <property type="project" value="TreeGrafter"/>
</dbReference>
<evidence type="ECO:0000313" key="4">
    <source>
        <dbReference type="EMBL" id="CAG9276810.1"/>
    </source>
</evidence>
<sequence>MNQISRDKSADLTILTLLGEGSFGAVYKTQHKPTGAIVATKIIPNAGGTASEDEKIKGEIDILSRCDSPYIVGYFECFIKSPSNKPGEMWIVMEYCEGGSMTDLLEASGAQSLPEDCIRAVCASIVLGLEYLHGVANVCHRDIKCGNVLLTDDGHVKLADFGVSAELTNTLNKRKTVVGSPYWMAPEVIRESHYDGRADVWSLGITAIEMAEGAPPHVNLHPLRAIFVIPTKPAPTLADPDNWSPEMLDFVRCCCQKDPSQRHDSALLSSHPFV</sequence>
<dbReference type="PIRSF" id="PIRSF000654">
    <property type="entry name" value="Integrin-linked_kinase"/>
    <property type="match status" value="1"/>
</dbReference>
<dbReference type="SUPFAM" id="SSF56112">
    <property type="entry name" value="Protein kinase-like (PK-like)"/>
    <property type="match status" value="1"/>
</dbReference>
<reference evidence="4" key="1">
    <citation type="submission" date="2022-02" db="EMBL/GenBank/DDBJ databases">
        <authorList>
            <person name="Giguere J D."/>
        </authorList>
    </citation>
    <scope>NUCLEOTIDE SEQUENCE</scope>
    <source>
        <strain evidence="4">CCAP 1055/1</strain>
    </source>
</reference>
<evidence type="ECO:0000256" key="1">
    <source>
        <dbReference type="ARBA" id="ARBA00022741"/>
    </source>
</evidence>
<evidence type="ECO:0000259" key="3">
    <source>
        <dbReference type="PROSITE" id="PS50011"/>
    </source>
</evidence>
<dbReference type="AlphaFoldDB" id="A0A8J9SXE1"/>
<dbReference type="InterPro" id="IPR050629">
    <property type="entry name" value="STE20/SPS1-PAK"/>
</dbReference>
<proteinExistence type="predicted"/>
<dbReference type="FunFam" id="1.10.510.10:FF:001091">
    <property type="entry name" value="STE family protein kinase"/>
    <property type="match status" value="1"/>
</dbReference>
<keyword evidence="1" id="KW-0547">Nucleotide-binding</keyword>